<dbReference type="PROSITE" id="PS51271">
    <property type="entry name" value="WAPL"/>
    <property type="match status" value="1"/>
</dbReference>
<feature type="compositionally biased region" description="Polar residues" evidence="2">
    <location>
        <begin position="69"/>
        <end position="102"/>
    </location>
</feature>
<reference evidence="5" key="1">
    <citation type="submission" date="2022-11" db="UniProtKB">
        <authorList>
            <consortium name="WormBaseParasite"/>
        </authorList>
    </citation>
    <scope>IDENTIFICATION</scope>
</reference>
<dbReference type="InterPro" id="IPR012502">
    <property type="entry name" value="WAPL_dom"/>
</dbReference>
<dbReference type="Pfam" id="PF07814">
    <property type="entry name" value="WAPL"/>
    <property type="match status" value="1"/>
</dbReference>
<dbReference type="PANTHER" id="PTHR22100:SF13">
    <property type="entry name" value="WINGS APART-LIKE PROTEIN HOMOLOG"/>
    <property type="match status" value="1"/>
</dbReference>
<evidence type="ECO:0000259" key="3">
    <source>
        <dbReference type="PROSITE" id="PS51271"/>
    </source>
</evidence>
<accession>A0A915DYV3</accession>
<dbReference type="AlphaFoldDB" id="A0A915DYV3"/>
<dbReference type="WBParaSite" id="jg24394">
    <property type="protein sequence ID" value="jg24394"/>
    <property type="gene ID" value="jg24394"/>
</dbReference>
<feature type="compositionally biased region" description="Polar residues" evidence="2">
    <location>
        <begin position="117"/>
        <end position="136"/>
    </location>
</feature>
<protein>
    <submittedName>
        <fullName evidence="5">WAPL domain-containing protein</fullName>
    </submittedName>
</protein>
<organism evidence="4 5">
    <name type="scientific">Ditylenchus dipsaci</name>
    <dbReference type="NCBI Taxonomy" id="166011"/>
    <lineage>
        <taxon>Eukaryota</taxon>
        <taxon>Metazoa</taxon>
        <taxon>Ecdysozoa</taxon>
        <taxon>Nematoda</taxon>
        <taxon>Chromadorea</taxon>
        <taxon>Rhabditida</taxon>
        <taxon>Tylenchina</taxon>
        <taxon>Tylenchomorpha</taxon>
        <taxon>Sphaerularioidea</taxon>
        <taxon>Anguinidae</taxon>
        <taxon>Anguininae</taxon>
        <taxon>Ditylenchus</taxon>
    </lineage>
</organism>
<feature type="region of interest" description="Disordered" evidence="2">
    <location>
        <begin position="627"/>
        <end position="648"/>
    </location>
</feature>
<feature type="region of interest" description="Disordered" evidence="2">
    <location>
        <begin position="68"/>
        <end position="102"/>
    </location>
</feature>
<feature type="compositionally biased region" description="Low complexity" evidence="2">
    <location>
        <begin position="143"/>
        <end position="152"/>
    </location>
</feature>
<name>A0A915DYV3_9BILA</name>
<dbReference type="Gene3D" id="1.25.10.10">
    <property type="entry name" value="Leucine-rich Repeat Variant"/>
    <property type="match status" value="1"/>
</dbReference>
<proteinExistence type="inferred from homology"/>
<dbReference type="PANTHER" id="PTHR22100">
    <property type="entry name" value="WINGS APART-LIKE PROTEIN HOMOLOG"/>
    <property type="match status" value="1"/>
</dbReference>
<dbReference type="InterPro" id="IPR039874">
    <property type="entry name" value="WAPL"/>
</dbReference>
<dbReference type="Proteomes" id="UP000887574">
    <property type="component" value="Unplaced"/>
</dbReference>
<feature type="domain" description="WAPL" evidence="3">
    <location>
        <begin position="249"/>
        <end position="726"/>
    </location>
</feature>
<dbReference type="InterPro" id="IPR011989">
    <property type="entry name" value="ARM-like"/>
</dbReference>
<comment type="similarity">
    <text evidence="1">Belongs to the WAPL family.</text>
</comment>
<evidence type="ECO:0000256" key="2">
    <source>
        <dbReference type="SAM" id="MobiDB-lite"/>
    </source>
</evidence>
<evidence type="ECO:0000256" key="1">
    <source>
        <dbReference type="ARBA" id="ARBA00006854"/>
    </source>
</evidence>
<dbReference type="InterPro" id="IPR022771">
    <property type="entry name" value="WAPL_C"/>
</dbReference>
<keyword evidence="4" id="KW-1185">Reference proteome</keyword>
<evidence type="ECO:0000313" key="4">
    <source>
        <dbReference type="Proteomes" id="UP000887574"/>
    </source>
</evidence>
<sequence>MPARKPVAANDKLPKMRKTRGQTQAMQVESLFPSNAEKFKIDSASSSNIALTKNSASDLFDSLFSSSAQLKPSNSEPSCTANGATVPNTLNGQSSNMSKAKQCATSPIDIDVMPVSLSETSSTTPDRQQFGSSSMLGQKRPSPRASALASSSTPMDEYDFCSPHSDKKPKTEKPLLVSKVFGIGKSKVSYNHKWSDPDGLETEVKQELKACLVTTDAFGLEDEHKSTISSCSYTSFRKVKQAQQCLEYLSTIQLAKKCVSLEFRRFLKTQNVIDKIFHSLADSFSSPGLCLAIATVLYFLARDQKNLTINEPSLRLISRLLKQEHKTVDAEFKKQIHEIWLIIKDWLNNCAEKTTKSIQFDMTEHTLSTSFLMLEALAYIAVREHEQFFKQELLNTGCLQWVVAKFDKAVLSLSYAPPNDSEAHSMLLLKEIERCYRILENAAAFNKRNQAYLINHRNGLLLVASAKFLSFFQKFFDGGTHCSPSSSCEVSNKTVSVQIFDCVCLMSRVLMNVSHENELCCLKLGQMSNFLSNCMSTLTNMAPRYAPKEKFFDICVMMYGLLTNIVERCSANRVKVLQLKTAVYNPETKDDEVYPVLQALTKLFIRHDTAARTIDEELDNDLVFEEPLDGEDSNQEAATTTRDNGRLQRPVELSEDEMLNAVQSAMNKASAHMEDSMIASYVALLIGCLVDDNENLATEIKDLLPDKNLEVMIDQLQRFLEFMKITNLKSGATRSIERIIKSMNVAAGIIIA</sequence>
<evidence type="ECO:0000313" key="5">
    <source>
        <dbReference type="WBParaSite" id="jg24394"/>
    </source>
</evidence>
<feature type="region of interest" description="Disordered" evidence="2">
    <location>
        <begin position="1"/>
        <end position="24"/>
    </location>
</feature>
<feature type="region of interest" description="Disordered" evidence="2">
    <location>
        <begin position="117"/>
        <end position="170"/>
    </location>
</feature>